<dbReference type="InterPro" id="IPR004183">
    <property type="entry name" value="Xdiol_dOase_suB"/>
</dbReference>
<comment type="caution">
    <text evidence="8">The sequence shown here is derived from an EMBL/GenBank/DDBJ whole genome shotgun (WGS) entry which is preliminary data.</text>
</comment>
<keyword evidence="4" id="KW-0862">Zinc</keyword>
<dbReference type="CDD" id="cd07363">
    <property type="entry name" value="45_DOPA_Dioxygenase"/>
    <property type="match status" value="1"/>
</dbReference>
<accession>A0A9D4UWY1</accession>
<evidence type="ECO:0000256" key="1">
    <source>
        <dbReference type="ARBA" id="ARBA00001947"/>
    </source>
</evidence>
<dbReference type="Pfam" id="PF02900">
    <property type="entry name" value="LigB"/>
    <property type="match status" value="1"/>
</dbReference>
<reference evidence="8" key="1">
    <citation type="submission" date="2021-01" db="EMBL/GenBank/DDBJ databases">
        <title>Adiantum capillus-veneris genome.</title>
        <authorList>
            <person name="Fang Y."/>
            <person name="Liao Q."/>
        </authorList>
    </citation>
    <scope>NUCLEOTIDE SEQUENCE</scope>
    <source>
        <strain evidence="8">H3</strain>
        <tissue evidence="8">Leaf</tissue>
    </source>
</reference>
<dbReference type="EMBL" id="JABFUD020000009">
    <property type="protein sequence ID" value="KAI5075720.1"/>
    <property type="molecule type" value="Genomic_DNA"/>
</dbReference>
<organism evidence="8 9">
    <name type="scientific">Adiantum capillus-veneris</name>
    <name type="common">Maidenhair fern</name>
    <dbReference type="NCBI Taxonomy" id="13818"/>
    <lineage>
        <taxon>Eukaryota</taxon>
        <taxon>Viridiplantae</taxon>
        <taxon>Streptophyta</taxon>
        <taxon>Embryophyta</taxon>
        <taxon>Tracheophyta</taxon>
        <taxon>Polypodiopsida</taxon>
        <taxon>Polypodiidae</taxon>
        <taxon>Polypodiales</taxon>
        <taxon>Pteridineae</taxon>
        <taxon>Pteridaceae</taxon>
        <taxon>Vittarioideae</taxon>
        <taxon>Adiantum</taxon>
    </lineage>
</organism>
<comment type="cofactor">
    <cofactor evidence="1">
        <name>Zn(2+)</name>
        <dbReference type="ChEBI" id="CHEBI:29105"/>
    </cofactor>
</comment>
<comment type="similarity">
    <text evidence="2">Belongs to the DODA-type extradiol aromatic ring-opening dioxygenase family.</text>
</comment>
<feature type="domain" description="Extradiol ring-cleavage dioxygenase class III enzyme subunit B" evidence="7">
    <location>
        <begin position="3"/>
        <end position="256"/>
    </location>
</feature>
<evidence type="ECO:0000256" key="2">
    <source>
        <dbReference type="ARBA" id="ARBA00007581"/>
    </source>
</evidence>
<protein>
    <recommendedName>
        <fullName evidence="7">Extradiol ring-cleavage dioxygenase class III enzyme subunit B domain-containing protein</fullName>
    </recommendedName>
</protein>
<dbReference type="InterPro" id="IPR014436">
    <property type="entry name" value="Extradiol_dOase_DODA"/>
</dbReference>
<dbReference type="PANTHER" id="PTHR30096">
    <property type="entry name" value="4,5-DOPA DIOXYGENASE EXTRADIOL-LIKE PROTEIN"/>
    <property type="match status" value="1"/>
</dbReference>
<evidence type="ECO:0000259" key="7">
    <source>
        <dbReference type="Pfam" id="PF02900"/>
    </source>
</evidence>
<dbReference type="GO" id="GO:0008270">
    <property type="term" value="F:zinc ion binding"/>
    <property type="evidence" value="ECO:0007669"/>
    <property type="project" value="InterPro"/>
</dbReference>
<dbReference type="AlphaFoldDB" id="A0A9D4UWY1"/>
<keyword evidence="5" id="KW-0223">Dioxygenase</keyword>
<dbReference type="Proteomes" id="UP000886520">
    <property type="component" value="Chromosome 9"/>
</dbReference>
<dbReference type="PIRSF" id="PIRSF006157">
    <property type="entry name" value="Doxgns_DODA"/>
    <property type="match status" value="1"/>
</dbReference>
<sequence length="258" mass="28554">MDTVYISHGSPTLALDDCPARDFLRRWQEFLPEKPKAVLAISAHWTTMEPSVSTTASNSTIHDFYGFPPDLYKLKYNAPGAPGLAKRVKHLLHGAGFHWVEEDSSRGLDHGAWVPLLLMYPEVEIPVCQLSVQPYRDAQHHYELGRALAPLRNEGVLIMASGSATHNLRTLKLDSSLPPSWATAFDDWLNECLVTGRFDDVIHYETKAPHAKKAHPSPEHFLPLLVALGAAGDGAKARRLHTSWAVSTLSMASFAFTP</sequence>
<dbReference type="SUPFAM" id="SSF53213">
    <property type="entry name" value="LigB-like"/>
    <property type="match status" value="1"/>
</dbReference>
<proteinExistence type="inferred from homology"/>
<evidence type="ECO:0000313" key="9">
    <source>
        <dbReference type="Proteomes" id="UP000886520"/>
    </source>
</evidence>
<dbReference type="GO" id="GO:0008198">
    <property type="term" value="F:ferrous iron binding"/>
    <property type="evidence" value="ECO:0007669"/>
    <property type="project" value="InterPro"/>
</dbReference>
<evidence type="ECO:0000313" key="8">
    <source>
        <dbReference type="EMBL" id="KAI5075720.1"/>
    </source>
</evidence>
<keyword evidence="3" id="KW-0479">Metal-binding</keyword>
<evidence type="ECO:0000256" key="3">
    <source>
        <dbReference type="ARBA" id="ARBA00022723"/>
    </source>
</evidence>
<dbReference type="GO" id="GO:0016702">
    <property type="term" value="F:oxidoreductase activity, acting on single donors with incorporation of molecular oxygen, incorporation of two atoms of oxygen"/>
    <property type="evidence" value="ECO:0007669"/>
    <property type="project" value="UniProtKB-ARBA"/>
</dbReference>
<evidence type="ECO:0000256" key="4">
    <source>
        <dbReference type="ARBA" id="ARBA00022833"/>
    </source>
</evidence>
<dbReference type="PANTHER" id="PTHR30096:SF0">
    <property type="entry name" value="4,5-DOPA DIOXYGENASE EXTRADIOL-LIKE PROTEIN"/>
    <property type="match status" value="1"/>
</dbReference>
<name>A0A9D4UWY1_ADICA</name>
<evidence type="ECO:0000256" key="6">
    <source>
        <dbReference type="ARBA" id="ARBA00023002"/>
    </source>
</evidence>
<gene>
    <name evidence="8" type="ORF">GOP47_0009796</name>
</gene>
<keyword evidence="9" id="KW-1185">Reference proteome</keyword>
<dbReference type="Gene3D" id="3.40.830.10">
    <property type="entry name" value="LigB-like"/>
    <property type="match status" value="1"/>
</dbReference>
<keyword evidence="6" id="KW-0560">Oxidoreductase</keyword>
<dbReference type="OrthoDB" id="7396853at2759"/>
<evidence type="ECO:0000256" key="5">
    <source>
        <dbReference type="ARBA" id="ARBA00022964"/>
    </source>
</evidence>